<accession>A0ABV7VHJ2</accession>
<dbReference type="InterPro" id="IPR011852">
    <property type="entry name" value="TRAP_TAXI"/>
</dbReference>
<dbReference type="Gene3D" id="3.40.190.10">
    <property type="entry name" value="Periplasmic binding protein-like II"/>
    <property type="match status" value="2"/>
</dbReference>
<name>A0ABV7VHJ2_9PROT</name>
<dbReference type="Pfam" id="PF16868">
    <property type="entry name" value="NMT1_3"/>
    <property type="match status" value="1"/>
</dbReference>
<evidence type="ECO:0000313" key="2">
    <source>
        <dbReference type="EMBL" id="MFC3676417.1"/>
    </source>
</evidence>
<dbReference type="RefSeq" id="WP_379726993.1">
    <property type="nucleotide sequence ID" value="NZ_JBHRYJ010000002.1"/>
</dbReference>
<protein>
    <submittedName>
        <fullName evidence="2">TAXI family TRAP transporter solute-binding subunit</fullName>
    </submittedName>
</protein>
<dbReference type="CDD" id="cd13520">
    <property type="entry name" value="PBP2_TAXI_TRAP"/>
    <property type="match status" value="1"/>
</dbReference>
<sequence>MNHRTIGRASTVAAAIFALAAGLSAGNASAENYKLMTGPQGGTWVPLGGALKAMFEKAIPGSSIQTLPGAGIANVKGVQEGKADFGFGNSISTVDAVNGRAPFTEKATNVCQIANLYPQYFQVVVLADSGINKVEDLKGKSIAVQTRGNTAEAISQNILEAHGMSYKDMGKVNFMASYNDAVSLMKDGHAQAFTLGTTIPAAAVMDLASARDMKLLPVTDSGLAAMKKINAGYNKVIVPGGTYPKQDKDLPVIGYSTHFIVSCKLPADKVYAVTKMMATHIADMAAVNKAMTKLTAKEMAEDIGVPLHPGAAKYYKEDGAI</sequence>
<dbReference type="NCBIfam" id="TIGR02122">
    <property type="entry name" value="TRAP_TAXI"/>
    <property type="match status" value="1"/>
</dbReference>
<proteinExistence type="predicted"/>
<evidence type="ECO:0000313" key="3">
    <source>
        <dbReference type="Proteomes" id="UP001595711"/>
    </source>
</evidence>
<dbReference type="SUPFAM" id="SSF53850">
    <property type="entry name" value="Periplasmic binding protein-like II"/>
    <property type="match status" value="1"/>
</dbReference>
<dbReference type="PANTHER" id="PTHR42941:SF1">
    <property type="entry name" value="SLL1037 PROTEIN"/>
    <property type="match status" value="1"/>
</dbReference>
<dbReference type="PANTHER" id="PTHR42941">
    <property type="entry name" value="SLL1037 PROTEIN"/>
    <property type="match status" value="1"/>
</dbReference>
<evidence type="ECO:0000256" key="1">
    <source>
        <dbReference type="SAM" id="SignalP"/>
    </source>
</evidence>
<reference evidence="3" key="1">
    <citation type="journal article" date="2019" name="Int. J. Syst. Evol. Microbiol.">
        <title>The Global Catalogue of Microorganisms (GCM) 10K type strain sequencing project: providing services to taxonomists for standard genome sequencing and annotation.</title>
        <authorList>
            <consortium name="The Broad Institute Genomics Platform"/>
            <consortium name="The Broad Institute Genome Sequencing Center for Infectious Disease"/>
            <person name="Wu L."/>
            <person name="Ma J."/>
        </authorList>
    </citation>
    <scope>NUCLEOTIDE SEQUENCE [LARGE SCALE GENOMIC DNA]</scope>
    <source>
        <strain evidence="3">KCTC 42182</strain>
    </source>
</reference>
<feature type="signal peptide" evidence="1">
    <location>
        <begin position="1"/>
        <end position="30"/>
    </location>
</feature>
<dbReference type="EMBL" id="JBHRYJ010000002">
    <property type="protein sequence ID" value="MFC3676417.1"/>
    <property type="molecule type" value="Genomic_DNA"/>
</dbReference>
<comment type="caution">
    <text evidence="2">The sequence shown here is derived from an EMBL/GenBank/DDBJ whole genome shotgun (WGS) entry which is preliminary data.</text>
</comment>
<keyword evidence="1" id="KW-0732">Signal</keyword>
<feature type="chain" id="PRO_5046005769" evidence="1">
    <location>
        <begin position="31"/>
        <end position="321"/>
    </location>
</feature>
<gene>
    <name evidence="2" type="ORF">ACFOOQ_12745</name>
</gene>
<keyword evidence="3" id="KW-1185">Reference proteome</keyword>
<dbReference type="Proteomes" id="UP001595711">
    <property type="component" value="Unassembled WGS sequence"/>
</dbReference>
<organism evidence="2 3">
    <name type="scientific">Ferrovibrio xuzhouensis</name>
    <dbReference type="NCBI Taxonomy" id="1576914"/>
    <lineage>
        <taxon>Bacteria</taxon>
        <taxon>Pseudomonadati</taxon>
        <taxon>Pseudomonadota</taxon>
        <taxon>Alphaproteobacteria</taxon>
        <taxon>Rhodospirillales</taxon>
        <taxon>Rhodospirillaceae</taxon>
        <taxon>Ferrovibrio</taxon>
    </lineage>
</organism>